<gene>
    <name evidence="2" type="ORF">V0288_15460</name>
</gene>
<comment type="caution">
    <text evidence="2">The sequence shown here is derived from an EMBL/GenBank/DDBJ whole genome shotgun (WGS) entry which is preliminary data.</text>
</comment>
<feature type="transmembrane region" description="Helical" evidence="1">
    <location>
        <begin position="7"/>
        <end position="22"/>
    </location>
</feature>
<dbReference type="EMBL" id="JBAFSM010000030">
    <property type="protein sequence ID" value="MEG3438528.1"/>
    <property type="molecule type" value="Genomic_DNA"/>
</dbReference>
<dbReference type="Pfam" id="PF07077">
    <property type="entry name" value="DUF1345"/>
    <property type="match status" value="1"/>
</dbReference>
<keyword evidence="3" id="KW-1185">Reference proteome</keyword>
<keyword evidence="1" id="KW-0812">Transmembrane</keyword>
<keyword evidence="1" id="KW-0472">Membrane</keyword>
<dbReference type="RefSeq" id="WP_332866008.1">
    <property type="nucleotide sequence ID" value="NZ_JBAFSM010000030.1"/>
</dbReference>
<name>A0AAW9QXQ4_9CHRO</name>
<evidence type="ECO:0000313" key="2">
    <source>
        <dbReference type="EMBL" id="MEG3438528.1"/>
    </source>
</evidence>
<sequence>MIHPRARLFLSIAITVLVYYWFPLPREYWDLQFILAYVAGVSVQLVLIAIMMFRSTAEATMRRSRALEPSNTGVLSAVLLFSSVSLMAIALMLNNSRVRPAIVANLHMGLSLLAIFLSWLFVHTYFALHYARAYYQEPRALDKFSADDAKSKEYIGGLTFPNPGLADYWDFLYYSFTIAMCYQTSDISVTSVLMRRITLIHAIISFIYVSCIFGLVVNLVSNVV</sequence>
<keyword evidence="1" id="KW-1133">Transmembrane helix</keyword>
<accession>A0AAW9QXQ4</accession>
<feature type="transmembrane region" description="Helical" evidence="1">
    <location>
        <begin position="199"/>
        <end position="220"/>
    </location>
</feature>
<feature type="transmembrane region" description="Helical" evidence="1">
    <location>
        <begin position="106"/>
        <end position="128"/>
    </location>
</feature>
<protein>
    <submittedName>
        <fullName evidence="2">DUF1345 domain-containing protein</fullName>
    </submittedName>
</protein>
<dbReference type="Proteomes" id="UP001328733">
    <property type="component" value="Unassembled WGS sequence"/>
</dbReference>
<reference evidence="2 3" key="1">
    <citation type="submission" date="2024-01" db="EMBL/GenBank/DDBJ databases">
        <title>Genomic insights into the taxonomy and metabolism of the cyanobacterium Pannus brasiliensis CCIBt3594.</title>
        <authorList>
            <person name="Machado M."/>
            <person name="Botero N.B."/>
            <person name="Andreote A.P.D."/>
            <person name="Feitosa A.M.T."/>
            <person name="Popin R."/>
            <person name="Sivonen K."/>
            <person name="Fiore M.F."/>
        </authorList>
    </citation>
    <scope>NUCLEOTIDE SEQUENCE [LARGE SCALE GENOMIC DNA]</scope>
    <source>
        <strain evidence="2 3">CCIBt3594</strain>
    </source>
</reference>
<dbReference type="AlphaFoldDB" id="A0AAW9QXQ4"/>
<organism evidence="2 3">
    <name type="scientific">Pannus brasiliensis CCIBt3594</name>
    <dbReference type="NCBI Taxonomy" id="1427578"/>
    <lineage>
        <taxon>Bacteria</taxon>
        <taxon>Bacillati</taxon>
        <taxon>Cyanobacteriota</taxon>
        <taxon>Cyanophyceae</taxon>
        <taxon>Oscillatoriophycideae</taxon>
        <taxon>Chroococcales</taxon>
        <taxon>Microcystaceae</taxon>
        <taxon>Pannus</taxon>
    </lineage>
</organism>
<dbReference type="InterPro" id="IPR009781">
    <property type="entry name" value="DUF1345"/>
</dbReference>
<evidence type="ECO:0000256" key="1">
    <source>
        <dbReference type="SAM" id="Phobius"/>
    </source>
</evidence>
<feature type="transmembrane region" description="Helical" evidence="1">
    <location>
        <begin position="34"/>
        <end position="53"/>
    </location>
</feature>
<evidence type="ECO:0000313" key="3">
    <source>
        <dbReference type="Proteomes" id="UP001328733"/>
    </source>
</evidence>
<proteinExistence type="predicted"/>
<feature type="transmembrane region" description="Helical" evidence="1">
    <location>
        <begin position="74"/>
        <end position="94"/>
    </location>
</feature>